<organism evidence="4 5">
    <name type="scientific">Helicobacter turcicus</name>
    <dbReference type="NCBI Taxonomy" id="2867412"/>
    <lineage>
        <taxon>Bacteria</taxon>
        <taxon>Pseudomonadati</taxon>
        <taxon>Campylobacterota</taxon>
        <taxon>Epsilonproteobacteria</taxon>
        <taxon>Campylobacterales</taxon>
        <taxon>Helicobacteraceae</taxon>
        <taxon>Helicobacter</taxon>
    </lineage>
</organism>
<accession>A0ABS7JPD3</accession>
<dbReference type="Gene3D" id="1.10.1070.20">
    <property type="match status" value="1"/>
</dbReference>
<evidence type="ECO:0000313" key="4">
    <source>
        <dbReference type="EMBL" id="MBX7491256.1"/>
    </source>
</evidence>
<sequence>MKQADNKMIDFTHCAIEPTKFYDGLNGNKLAIYYENELYMLKFPKESHKEDSYASSTINEYIASNIFKILGFNTQDTLLGIYKEDVVVACKDFEGFDKRLINFGKVKNSPLNHSTKGFLDTDFNDTLKIINAQNIIDSNVLKNFYLEMFIADTFIANFDRHNGNWGLLADNNRNISIAPIYDCGSSLYPKLSDDEIVHYMEHNGSFNDLMLNQTTSAITLNGKKINPQMFLKNNKDSDMFKALQKVHNNIDMTKIFALIDEIEIISILRKKFYKNVLQERSRILKRVANIRRTQNKEH</sequence>
<dbReference type="EMBL" id="JAIGYQ010000010">
    <property type="protein sequence ID" value="MBX7491256.1"/>
    <property type="molecule type" value="Genomic_DNA"/>
</dbReference>
<keyword evidence="1" id="KW-0808">Transferase</keyword>
<dbReference type="CDD" id="cd17792">
    <property type="entry name" value="CtkA"/>
    <property type="match status" value="1"/>
</dbReference>
<keyword evidence="5" id="KW-1185">Reference proteome</keyword>
<proteinExistence type="predicted"/>
<comment type="caution">
    <text evidence="4">The sequence shown here is derived from an EMBL/GenBank/DDBJ whole genome shotgun (WGS) entry which is preliminary data.</text>
</comment>
<dbReference type="Proteomes" id="UP000700059">
    <property type="component" value="Unassembled WGS sequence"/>
</dbReference>
<name>A0ABS7JPD3_9HELI</name>
<dbReference type="Pfam" id="PF07804">
    <property type="entry name" value="HipA_C"/>
    <property type="match status" value="1"/>
</dbReference>
<evidence type="ECO:0000256" key="2">
    <source>
        <dbReference type="ARBA" id="ARBA00022777"/>
    </source>
</evidence>
<dbReference type="RefSeq" id="WP_221532506.1">
    <property type="nucleotide sequence ID" value="NZ_JAIGYP010000010.1"/>
</dbReference>
<evidence type="ECO:0000313" key="5">
    <source>
        <dbReference type="Proteomes" id="UP000700059"/>
    </source>
</evidence>
<dbReference type="Gene3D" id="3.30.200.120">
    <property type="match status" value="1"/>
</dbReference>
<evidence type="ECO:0000256" key="1">
    <source>
        <dbReference type="ARBA" id="ARBA00022679"/>
    </source>
</evidence>
<dbReference type="InterPro" id="IPR012893">
    <property type="entry name" value="HipA-like_C"/>
</dbReference>
<feature type="domain" description="HipA-like C-terminal" evidence="3">
    <location>
        <begin position="35"/>
        <end position="204"/>
    </location>
</feature>
<reference evidence="4 5" key="1">
    <citation type="submission" date="2021-08" db="EMBL/GenBank/DDBJ databases">
        <title>Helicobacter spp. isolated from feces of Anatolian Ground Squirrel (Spermophilus xanthoprymnus) in Turkey.</title>
        <authorList>
            <person name="Aydin F."/>
            <person name="Abay S."/>
            <person name="Kayman T."/>
            <person name="Karakaya E."/>
            <person name="Saticioglu I.B."/>
        </authorList>
    </citation>
    <scope>NUCLEOTIDE SEQUENCE [LARGE SCALE GENOMIC DNA]</scope>
    <source>
        <strain evidence="4 5">Faydin-H70</strain>
    </source>
</reference>
<evidence type="ECO:0000259" key="3">
    <source>
        <dbReference type="Pfam" id="PF07804"/>
    </source>
</evidence>
<gene>
    <name evidence="4" type="ORF">K4G57_07265</name>
</gene>
<protein>
    <submittedName>
        <fullName evidence="4">HipA domain-containing protein</fullName>
    </submittedName>
</protein>
<keyword evidence="2" id="KW-0418">Kinase</keyword>